<evidence type="ECO:0000313" key="3">
    <source>
        <dbReference type="Proteomes" id="UP001369815"/>
    </source>
</evidence>
<feature type="region of interest" description="Disordered" evidence="1">
    <location>
        <begin position="193"/>
        <end position="247"/>
    </location>
</feature>
<feature type="region of interest" description="Disordered" evidence="1">
    <location>
        <begin position="534"/>
        <end position="559"/>
    </location>
</feature>
<feature type="compositionally biased region" description="Basic residues" evidence="1">
    <location>
        <begin position="444"/>
        <end position="456"/>
    </location>
</feature>
<keyword evidence="3" id="KW-1185">Reference proteome</keyword>
<dbReference type="AlphaFoldDB" id="A0AAX6MYY1"/>
<proteinExistence type="predicted"/>
<feature type="compositionally biased region" description="Basic and acidic residues" evidence="1">
    <location>
        <begin position="824"/>
        <end position="840"/>
    </location>
</feature>
<evidence type="ECO:0000256" key="1">
    <source>
        <dbReference type="SAM" id="MobiDB-lite"/>
    </source>
</evidence>
<feature type="region of interest" description="Disordered" evidence="1">
    <location>
        <begin position="806"/>
        <end position="846"/>
    </location>
</feature>
<feature type="region of interest" description="Disordered" evidence="1">
    <location>
        <begin position="428"/>
        <end position="502"/>
    </location>
</feature>
<dbReference type="Proteomes" id="UP001369815">
    <property type="component" value="Unassembled WGS sequence"/>
</dbReference>
<feature type="compositionally biased region" description="Polar residues" evidence="1">
    <location>
        <begin position="386"/>
        <end position="406"/>
    </location>
</feature>
<sequence length="846" mass="93681">MGWLSFLSRKSTGNLNNDLKAQAYDETVAANPPIRGTYPVIGNGPSILEKFQKSHPHLGDGHFIDNSAPPPIVPRLLDRPNTAPTQSPDGSFRPRTQEGAPVKPLREPPKKRYGPYKLSSRASTERNDDGTTNKSIHSVPSPTFARDRNSSVFSGDSESTRRFVDLLEAQSFIKPLDFYGRVKATGTKDYDEDVADRNISENGSNLNSPQAGEFYKKNSIPSIRGDEDELDRPRSSRKRKSMGYGMKTKSNTASFRTASPAMLSIRAYQDDPINEAPLTEKALRRSSMHSYVPSASTERPGSASTGRRVKGQDSDYFPESLREIARAAIWEDFEYDPSVDLDLRGNLAQSSLSREKSIQGKDSDSDLSYHIRNEFNPIRSAKVDQSRSLNSSPQRRTMSHMSSTITKPPLKTASLRTLHLPYRGELVTENSSPISPSAEEGLYRKKNRSSSKRRRGPIPDFDGSLHELTSLQPPAPINPKTILGRPSGQDELNRRYGDGSIVSGSIKSLKRSEIEDVVPERGSSIRRWSLTSETANSTLSSNPFRPQSGHTTNTSVDLAPRVPLPNAAELDEAPCSPDRNCGALDDYAEVDAPEPSYCDIGPEMLVGSLLNSSRQKPSTDLVIDEDTSSIDSFDAPKRSAGEFEKDLLFQGYGFEGSQLPGLPASFEVTTKSNKTKRSQPSEALFAPKDSPHLTTFSSTKFEDALSSTFGSQYSAPSSRHKPRARSSRLQVPKFDYTDSEGSQHSEPENDSEDELNFDIPFRRPTEHRYNSCGDMRQYETTARLFEDDDLDLPDAAAVARLRREAKAKQRASSASLRKAKGKGKAPDFRIPRIKLDDRSGYADTEF</sequence>
<feature type="compositionally biased region" description="Polar residues" evidence="1">
    <location>
        <begin position="293"/>
        <end position="305"/>
    </location>
</feature>
<reference evidence="2 3" key="1">
    <citation type="journal article" date="2024" name="Front Chem Biol">
        <title>Unveiling the potential of Daldinia eschscholtzii MFLUCC 19-0629 through bioactivity and bioinformatics studies for enhanced sustainable agriculture production.</title>
        <authorList>
            <person name="Brooks S."/>
            <person name="Weaver J.A."/>
            <person name="Klomchit A."/>
            <person name="Alharthi S.A."/>
            <person name="Onlamun T."/>
            <person name="Nurani R."/>
            <person name="Vong T.K."/>
            <person name="Alberti F."/>
            <person name="Greco C."/>
        </authorList>
    </citation>
    <scope>NUCLEOTIDE SEQUENCE [LARGE SCALE GENOMIC DNA]</scope>
    <source>
        <strain evidence="2">MFLUCC 19-0629</strain>
    </source>
</reference>
<feature type="compositionally biased region" description="Polar residues" evidence="1">
    <location>
        <begin position="692"/>
        <end position="717"/>
    </location>
</feature>
<feature type="region of interest" description="Disordered" evidence="1">
    <location>
        <begin position="669"/>
        <end position="774"/>
    </location>
</feature>
<evidence type="ECO:0000313" key="2">
    <source>
        <dbReference type="EMBL" id="KAK6957633.1"/>
    </source>
</evidence>
<feature type="region of interest" description="Disordered" evidence="1">
    <location>
        <begin position="284"/>
        <end position="313"/>
    </location>
</feature>
<feature type="compositionally biased region" description="Polar residues" evidence="1">
    <location>
        <begin position="132"/>
        <end position="141"/>
    </location>
</feature>
<feature type="region of interest" description="Disordered" evidence="1">
    <location>
        <begin position="378"/>
        <end position="407"/>
    </location>
</feature>
<gene>
    <name evidence="2" type="ORF">Daesc_000420</name>
</gene>
<protein>
    <submittedName>
        <fullName evidence="2">Uncharacterized protein</fullName>
    </submittedName>
</protein>
<feature type="compositionally biased region" description="Polar residues" evidence="1">
    <location>
        <begin position="200"/>
        <end position="210"/>
    </location>
</feature>
<accession>A0AAX6MYY1</accession>
<dbReference type="EMBL" id="JBANMG010000001">
    <property type="protein sequence ID" value="KAK6957633.1"/>
    <property type="molecule type" value="Genomic_DNA"/>
</dbReference>
<organism evidence="2 3">
    <name type="scientific">Daldinia eschscholtzii</name>
    <dbReference type="NCBI Taxonomy" id="292717"/>
    <lineage>
        <taxon>Eukaryota</taxon>
        <taxon>Fungi</taxon>
        <taxon>Dikarya</taxon>
        <taxon>Ascomycota</taxon>
        <taxon>Pezizomycotina</taxon>
        <taxon>Sordariomycetes</taxon>
        <taxon>Xylariomycetidae</taxon>
        <taxon>Xylariales</taxon>
        <taxon>Hypoxylaceae</taxon>
        <taxon>Daldinia</taxon>
    </lineage>
</organism>
<name>A0AAX6MYY1_9PEZI</name>
<feature type="compositionally biased region" description="Polar residues" evidence="1">
    <location>
        <begin position="534"/>
        <end position="556"/>
    </location>
</feature>
<feature type="compositionally biased region" description="Basic and acidic residues" evidence="1">
    <location>
        <begin position="760"/>
        <end position="769"/>
    </location>
</feature>
<comment type="caution">
    <text evidence="2">The sequence shown here is derived from an EMBL/GenBank/DDBJ whole genome shotgun (WGS) entry which is preliminary data.</text>
</comment>
<feature type="region of interest" description="Disordered" evidence="1">
    <location>
        <begin position="52"/>
        <end position="158"/>
    </location>
</feature>